<sequence length="141" mass="16239">MHIPFLQFLQRLWKLKGEFKLLLQGNGFFLVQFNLAEEMTKVLEGGPWTMANRPFIIQKWSPEIRLEQAKLTTIPIWVKFPNLPLHLWTPSALGRVASLIGTPPFLDTATRMHTRISYARICVEIQAGDPLPDWVCVRSNV</sequence>
<evidence type="ECO:0000259" key="1">
    <source>
        <dbReference type="Pfam" id="PF14111"/>
    </source>
</evidence>
<evidence type="ECO:0000313" key="2">
    <source>
        <dbReference type="EMBL" id="KAK1261263.1"/>
    </source>
</evidence>
<organism evidence="2 3">
    <name type="scientific">Acorus gramineus</name>
    <name type="common">Dwarf sweet flag</name>
    <dbReference type="NCBI Taxonomy" id="55184"/>
    <lineage>
        <taxon>Eukaryota</taxon>
        <taxon>Viridiplantae</taxon>
        <taxon>Streptophyta</taxon>
        <taxon>Embryophyta</taxon>
        <taxon>Tracheophyta</taxon>
        <taxon>Spermatophyta</taxon>
        <taxon>Magnoliopsida</taxon>
        <taxon>Liliopsida</taxon>
        <taxon>Acoraceae</taxon>
        <taxon>Acorus</taxon>
    </lineage>
</organism>
<evidence type="ECO:0000313" key="3">
    <source>
        <dbReference type="Proteomes" id="UP001179952"/>
    </source>
</evidence>
<feature type="domain" description="DUF4283" evidence="1">
    <location>
        <begin position="8"/>
        <end position="67"/>
    </location>
</feature>
<keyword evidence="3" id="KW-1185">Reference proteome</keyword>
<comment type="caution">
    <text evidence="2">The sequence shown here is derived from an EMBL/GenBank/DDBJ whole genome shotgun (WGS) entry which is preliminary data.</text>
</comment>
<dbReference type="InterPro" id="IPR040256">
    <property type="entry name" value="At4g02000-like"/>
</dbReference>
<dbReference type="PANTHER" id="PTHR31286:SF180">
    <property type="entry name" value="OS10G0362600 PROTEIN"/>
    <property type="match status" value="1"/>
</dbReference>
<reference evidence="2" key="1">
    <citation type="journal article" date="2023" name="Nat. Commun.">
        <title>Diploid and tetraploid genomes of Acorus and the evolution of monocots.</title>
        <authorList>
            <person name="Ma L."/>
            <person name="Liu K.W."/>
            <person name="Li Z."/>
            <person name="Hsiao Y.Y."/>
            <person name="Qi Y."/>
            <person name="Fu T."/>
            <person name="Tang G.D."/>
            <person name="Zhang D."/>
            <person name="Sun W.H."/>
            <person name="Liu D.K."/>
            <person name="Li Y."/>
            <person name="Chen G.Z."/>
            <person name="Liu X.D."/>
            <person name="Liao X.Y."/>
            <person name="Jiang Y.T."/>
            <person name="Yu X."/>
            <person name="Hao Y."/>
            <person name="Huang J."/>
            <person name="Zhao X.W."/>
            <person name="Ke S."/>
            <person name="Chen Y.Y."/>
            <person name="Wu W.L."/>
            <person name="Hsu J.L."/>
            <person name="Lin Y.F."/>
            <person name="Huang M.D."/>
            <person name="Li C.Y."/>
            <person name="Huang L."/>
            <person name="Wang Z.W."/>
            <person name="Zhao X."/>
            <person name="Zhong W.Y."/>
            <person name="Peng D.H."/>
            <person name="Ahmad S."/>
            <person name="Lan S."/>
            <person name="Zhang J.S."/>
            <person name="Tsai W.C."/>
            <person name="Van de Peer Y."/>
            <person name="Liu Z.J."/>
        </authorList>
    </citation>
    <scope>NUCLEOTIDE SEQUENCE</scope>
    <source>
        <strain evidence="2">SCP</strain>
    </source>
</reference>
<reference evidence="2" key="2">
    <citation type="submission" date="2023-06" db="EMBL/GenBank/DDBJ databases">
        <authorList>
            <person name="Ma L."/>
            <person name="Liu K.-W."/>
            <person name="Li Z."/>
            <person name="Hsiao Y.-Y."/>
            <person name="Qi Y."/>
            <person name="Fu T."/>
            <person name="Tang G."/>
            <person name="Zhang D."/>
            <person name="Sun W.-H."/>
            <person name="Liu D.-K."/>
            <person name="Li Y."/>
            <person name="Chen G.-Z."/>
            <person name="Liu X.-D."/>
            <person name="Liao X.-Y."/>
            <person name="Jiang Y.-T."/>
            <person name="Yu X."/>
            <person name="Hao Y."/>
            <person name="Huang J."/>
            <person name="Zhao X.-W."/>
            <person name="Ke S."/>
            <person name="Chen Y.-Y."/>
            <person name="Wu W.-L."/>
            <person name="Hsu J.-L."/>
            <person name="Lin Y.-F."/>
            <person name="Huang M.-D."/>
            <person name="Li C.-Y."/>
            <person name="Huang L."/>
            <person name="Wang Z.-W."/>
            <person name="Zhao X."/>
            <person name="Zhong W.-Y."/>
            <person name="Peng D.-H."/>
            <person name="Ahmad S."/>
            <person name="Lan S."/>
            <person name="Zhang J.-S."/>
            <person name="Tsai W.-C."/>
            <person name="Van De Peer Y."/>
            <person name="Liu Z.-J."/>
        </authorList>
    </citation>
    <scope>NUCLEOTIDE SEQUENCE</scope>
    <source>
        <strain evidence="2">SCP</strain>
        <tissue evidence="2">Leaves</tissue>
    </source>
</reference>
<dbReference type="InterPro" id="IPR025558">
    <property type="entry name" value="DUF4283"/>
</dbReference>
<dbReference type="PANTHER" id="PTHR31286">
    <property type="entry name" value="GLYCINE-RICH CELL WALL STRUCTURAL PROTEIN 1.8-LIKE"/>
    <property type="match status" value="1"/>
</dbReference>
<dbReference type="Proteomes" id="UP001179952">
    <property type="component" value="Unassembled WGS sequence"/>
</dbReference>
<proteinExistence type="predicted"/>
<name>A0AAV9AAR0_ACOGR</name>
<protein>
    <recommendedName>
        <fullName evidence="1">DUF4283 domain-containing protein</fullName>
    </recommendedName>
</protein>
<dbReference type="EMBL" id="JAUJYN010000011">
    <property type="protein sequence ID" value="KAK1261263.1"/>
    <property type="molecule type" value="Genomic_DNA"/>
</dbReference>
<gene>
    <name evidence="2" type="ORF">QJS04_geneDACA018017</name>
</gene>
<dbReference type="Pfam" id="PF14111">
    <property type="entry name" value="DUF4283"/>
    <property type="match status" value="1"/>
</dbReference>
<dbReference type="AlphaFoldDB" id="A0AAV9AAR0"/>
<accession>A0AAV9AAR0</accession>